<reference evidence="1 2" key="1">
    <citation type="journal article" date="2012" name="J. Bacteriol.">
        <title>Complete genome sequence of a thermophilic methanogen, Methanocella conradii HZ254, isolated from Chinese rice field soil.</title>
        <authorList>
            <person name="Lu Z."/>
            <person name="Lu Y."/>
        </authorList>
    </citation>
    <scope>NUCLEOTIDE SEQUENCE [LARGE SCALE GENOMIC DNA]</scope>
    <source>
        <strain evidence="2">DSM 24694 / JCM 17849 / CGMCC 1.5162 / HZ254</strain>
    </source>
</reference>
<dbReference type="HOGENOM" id="CLU_1465087_0_0_2"/>
<dbReference type="AlphaFoldDB" id="H8I900"/>
<accession>H8I900</accession>
<dbReference type="KEGG" id="mez:Mtc_1727"/>
<sequence>MRSNGSMLNKMEGRFECKRCGACCKGRDVPLALDDILRLSEFLGMDPDGFFSECCVEMAIDENTMALPFLKRYGEACQFLDDNICRVHFVKPSACEYMPSTIFGSLEHLRARMPSSCAIQHTKPESDERLRRIYMASMMITAIYYSKHGTFKFRLARPFIYRILLFKRSHEGIRKLFGNEIAQN</sequence>
<dbReference type="OrthoDB" id="36424at2157"/>
<dbReference type="Pfam" id="PF03692">
    <property type="entry name" value="CxxCxxCC"/>
    <property type="match status" value="1"/>
</dbReference>
<dbReference type="STRING" id="1041930.Mtc_1727"/>
<dbReference type="PANTHER" id="PTHR35866">
    <property type="entry name" value="PUTATIVE-RELATED"/>
    <property type="match status" value="1"/>
</dbReference>
<dbReference type="eggNOG" id="arCOG02579">
    <property type="taxonomic scope" value="Archaea"/>
</dbReference>
<protein>
    <submittedName>
        <fullName evidence="1">Fe-S-cluster oxidoreductase</fullName>
    </submittedName>
</protein>
<proteinExistence type="predicted"/>
<dbReference type="InterPro" id="IPR005358">
    <property type="entry name" value="Puta_zinc/iron-chelating_dom"/>
</dbReference>
<evidence type="ECO:0000313" key="1">
    <source>
        <dbReference type="EMBL" id="AFD00471.1"/>
    </source>
</evidence>
<evidence type="ECO:0000313" key="2">
    <source>
        <dbReference type="Proteomes" id="UP000005233"/>
    </source>
</evidence>
<gene>
    <name evidence="1" type="ordered locus">Mtc_1727</name>
</gene>
<dbReference type="EMBL" id="CP003243">
    <property type="protein sequence ID" value="AFD00471.1"/>
    <property type="molecule type" value="Genomic_DNA"/>
</dbReference>
<dbReference type="PANTHER" id="PTHR35866:SF1">
    <property type="entry name" value="YKGJ FAMILY CYSTEINE CLUSTER PROTEIN"/>
    <property type="match status" value="1"/>
</dbReference>
<dbReference type="Proteomes" id="UP000005233">
    <property type="component" value="Chromosome"/>
</dbReference>
<organism evidence="1 2">
    <name type="scientific">Methanocella conradii (strain DSM 24694 / JCM 17849 / CGMCC 1.5162 / HZ254)</name>
    <dbReference type="NCBI Taxonomy" id="1041930"/>
    <lineage>
        <taxon>Archaea</taxon>
        <taxon>Methanobacteriati</taxon>
        <taxon>Methanobacteriota</taxon>
        <taxon>Stenosarchaea group</taxon>
        <taxon>Methanomicrobia</taxon>
        <taxon>Methanocellales</taxon>
        <taxon>Methanocellaceae</taxon>
        <taxon>Methanocella</taxon>
    </lineage>
</organism>
<keyword evidence="2" id="KW-1185">Reference proteome</keyword>
<name>H8I900_METCZ</name>